<protein>
    <submittedName>
        <fullName evidence="2">Uncharacterized protein</fullName>
    </submittedName>
</protein>
<dbReference type="GeneID" id="95549859"/>
<sequence length="152" mass="17027">MPNIKSGLWKSMGWVFLVILGLCAGLWAIHKNPSKRESEVHLEMMVQEMDATLKRGGVVDSVYSNAKIGGALLIENINGNSWSRDLAEAYRQELMGRGWVERRSDEDSVVLCKGDMVAKIKLSPERDSSQGLPREVYGFSMVFNVMTMKVCN</sequence>
<reference evidence="3" key="1">
    <citation type="submission" date="2017-04" db="EMBL/GenBank/DDBJ databases">
        <authorList>
            <person name="Varghese N."/>
            <person name="Submissions S."/>
        </authorList>
    </citation>
    <scope>NUCLEOTIDE SEQUENCE [LARGE SCALE GENOMIC DNA]</scope>
    <source>
        <strain evidence="3">Ballard 720</strain>
    </source>
</reference>
<evidence type="ECO:0000313" key="2">
    <source>
        <dbReference type="EMBL" id="SMF53004.1"/>
    </source>
</evidence>
<dbReference type="EMBL" id="FXAH01000009">
    <property type="protein sequence ID" value="SMF53004.1"/>
    <property type="molecule type" value="Genomic_DNA"/>
</dbReference>
<evidence type="ECO:0000313" key="3">
    <source>
        <dbReference type="Proteomes" id="UP000192911"/>
    </source>
</evidence>
<gene>
    <name evidence="2" type="ORF">SAMN06295900_10988</name>
</gene>
<accession>A0A1X7FJ65</accession>
<name>A0A1X7FJ65_TRICW</name>
<keyword evidence="1" id="KW-0812">Transmembrane</keyword>
<dbReference type="AlphaFoldDB" id="A0A1X7FJ65"/>
<proteinExistence type="predicted"/>
<keyword evidence="1" id="KW-1133">Transmembrane helix</keyword>
<dbReference type="RefSeq" id="WP_102622905.1">
    <property type="nucleotide sequence ID" value="NZ_BSQD01000009.1"/>
</dbReference>
<evidence type="ECO:0000256" key="1">
    <source>
        <dbReference type="SAM" id="Phobius"/>
    </source>
</evidence>
<feature type="transmembrane region" description="Helical" evidence="1">
    <location>
        <begin position="12"/>
        <end position="29"/>
    </location>
</feature>
<keyword evidence="3" id="KW-1185">Reference proteome</keyword>
<dbReference type="Proteomes" id="UP000192911">
    <property type="component" value="Unassembled WGS sequence"/>
</dbReference>
<keyword evidence="1" id="KW-0472">Membrane</keyword>
<dbReference type="OrthoDB" id="9132509at2"/>
<organism evidence="2 3">
    <name type="scientific">Trinickia caryophylli</name>
    <name type="common">Paraburkholderia caryophylli</name>
    <dbReference type="NCBI Taxonomy" id="28094"/>
    <lineage>
        <taxon>Bacteria</taxon>
        <taxon>Pseudomonadati</taxon>
        <taxon>Pseudomonadota</taxon>
        <taxon>Betaproteobacteria</taxon>
        <taxon>Burkholderiales</taxon>
        <taxon>Burkholderiaceae</taxon>
        <taxon>Trinickia</taxon>
    </lineage>
</organism>